<comment type="caution">
    <text evidence="13">The sequence shown here is derived from an EMBL/GenBank/DDBJ whole genome shotgun (WGS) entry which is preliminary data.</text>
</comment>
<keyword evidence="4 9" id="KW-0238">DNA-binding</keyword>
<evidence type="ECO:0000313" key="13">
    <source>
        <dbReference type="EMBL" id="KAK4786973.1"/>
    </source>
</evidence>
<keyword evidence="6" id="KW-0804">Transcription</keyword>
<dbReference type="PANTHER" id="PTHR47288">
    <property type="entry name" value="WUSCHEL-RELATED HOMEOBOX 9"/>
    <property type="match status" value="1"/>
</dbReference>
<dbReference type="GO" id="GO:0003677">
    <property type="term" value="F:DNA binding"/>
    <property type="evidence" value="ECO:0007669"/>
    <property type="project" value="UniProtKB-UniRule"/>
</dbReference>
<dbReference type="EMBL" id="JAXQNO010000012">
    <property type="protein sequence ID" value="KAK4786973.1"/>
    <property type="molecule type" value="Genomic_DNA"/>
</dbReference>
<feature type="DNA-binding region" description="Homeobox" evidence="9">
    <location>
        <begin position="47"/>
        <end position="111"/>
    </location>
</feature>
<dbReference type="Gene3D" id="1.10.10.60">
    <property type="entry name" value="Homeodomain-like"/>
    <property type="match status" value="1"/>
</dbReference>
<dbReference type="GO" id="GO:0003700">
    <property type="term" value="F:DNA-binding transcription factor activity"/>
    <property type="evidence" value="ECO:0007669"/>
    <property type="project" value="InterPro"/>
</dbReference>
<evidence type="ECO:0000256" key="5">
    <source>
        <dbReference type="ARBA" id="ARBA00023155"/>
    </source>
</evidence>
<feature type="region of interest" description="Disordered" evidence="11">
    <location>
        <begin position="130"/>
        <end position="162"/>
    </location>
</feature>
<keyword evidence="5 9" id="KW-0371">Homeobox</keyword>
<accession>A0AAN7LFA9</accession>
<feature type="region of interest" description="Disordered" evidence="11">
    <location>
        <begin position="34"/>
        <end position="54"/>
    </location>
</feature>
<dbReference type="InterPro" id="IPR044557">
    <property type="entry name" value="WOX8/9-like"/>
</dbReference>
<dbReference type="InterPro" id="IPR009057">
    <property type="entry name" value="Homeodomain-like_sf"/>
</dbReference>
<keyword evidence="3" id="KW-0805">Transcription regulation</keyword>
<evidence type="ECO:0000259" key="12">
    <source>
        <dbReference type="PROSITE" id="PS50071"/>
    </source>
</evidence>
<protein>
    <recommendedName>
        <fullName evidence="12">Homeobox domain-containing protein</fullName>
    </recommendedName>
</protein>
<evidence type="ECO:0000256" key="2">
    <source>
        <dbReference type="ARBA" id="ARBA00022473"/>
    </source>
</evidence>
<dbReference type="GO" id="GO:0050793">
    <property type="term" value="P:regulation of developmental process"/>
    <property type="evidence" value="ECO:0007669"/>
    <property type="project" value="InterPro"/>
</dbReference>
<dbReference type="SUPFAM" id="SSF46689">
    <property type="entry name" value="Homeodomain-like"/>
    <property type="match status" value="1"/>
</dbReference>
<evidence type="ECO:0000256" key="10">
    <source>
        <dbReference type="RuleBase" id="RU000682"/>
    </source>
</evidence>
<reference evidence="13 14" key="1">
    <citation type="journal article" date="2023" name="Hortic Res">
        <title>Pangenome of water caltrop reveals structural variations and asymmetric subgenome divergence after allopolyploidization.</title>
        <authorList>
            <person name="Zhang X."/>
            <person name="Chen Y."/>
            <person name="Wang L."/>
            <person name="Yuan Y."/>
            <person name="Fang M."/>
            <person name="Shi L."/>
            <person name="Lu R."/>
            <person name="Comes H.P."/>
            <person name="Ma Y."/>
            <person name="Chen Y."/>
            <person name="Huang G."/>
            <person name="Zhou Y."/>
            <person name="Zheng Z."/>
            <person name="Qiu Y."/>
        </authorList>
    </citation>
    <scope>NUCLEOTIDE SEQUENCE [LARGE SCALE GENOMIC DNA]</scope>
    <source>
        <strain evidence="13">F231</strain>
    </source>
</reference>
<proteinExistence type="inferred from homology"/>
<evidence type="ECO:0000256" key="3">
    <source>
        <dbReference type="ARBA" id="ARBA00023015"/>
    </source>
</evidence>
<dbReference type="GO" id="GO:0005634">
    <property type="term" value="C:nucleus"/>
    <property type="evidence" value="ECO:0007669"/>
    <property type="project" value="UniProtKB-SubCell"/>
</dbReference>
<feature type="compositionally biased region" description="Basic and acidic residues" evidence="11">
    <location>
        <begin position="41"/>
        <end position="50"/>
    </location>
</feature>
<dbReference type="GO" id="GO:0048731">
    <property type="term" value="P:system development"/>
    <property type="evidence" value="ECO:0007669"/>
    <property type="project" value="UniProtKB-ARBA"/>
</dbReference>
<name>A0AAN7LFA9_TRANT</name>
<evidence type="ECO:0000256" key="8">
    <source>
        <dbReference type="ARBA" id="ARBA00024040"/>
    </source>
</evidence>
<evidence type="ECO:0000256" key="9">
    <source>
        <dbReference type="PROSITE-ProRule" id="PRU00108"/>
    </source>
</evidence>
<dbReference type="PROSITE" id="PS50071">
    <property type="entry name" value="HOMEOBOX_2"/>
    <property type="match status" value="1"/>
</dbReference>
<sequence length="380" mass="41454">MASSNRHWPNMFKSKPHQWQHEVNQSLISTGCHRSQYSSGCEERTPEPKPRWNPKPEQVRILEAIFDSGMVNPPRDEIRKIRAQLQEYGQVGDANVFYWFQNRKSRSKHKLRHLQNSNKQQNRQLMAVSSALPTSSTTVATTAPSSSSSSTDNKPSSKGNFSGGLDRSCASTMFTLGPSNMSELLNCNSSNFSLGQPVPYFPSHEEIHSETFPPFPPFPASQGFFLSEPLVPFHGQPVIGPCGSLFLSETMVHGGASSNKKVKINPNATASSSHDIAPLTASETFAVPFMPSSNQVHDLAVAAPGIGGGFTIPKVAVFINDVAFEVTAEPFNVQAAFGNDAVLINSAGQPVVTDEWGLTLQPLQHGAFYYLVGVDEFSMI</sequence>
<gene>
    <name evidence="13" type="ORF">SAY86_010806</name>
</gene>
<feature type="domain" description="Homeobox" evidence="12">
    <location>
        <begin position="45"/>
        <end position="110"/>
    </location>
</feature>
<dbReference type="AlphaFoldDB" id="A0AAN7LFA9"/>
<dbReference type="Pfam" id="PF00046">
    <property type="entry name" value="Homeodomain"/>
    <property type="match status" value="1"/>
</dbReference>
<organism evidence="13 14">
    <name type="scientific">Trapa natans</name>
    <name type="common">Water chestnut</name>
    <dbReference type="NCBI Taxonomy" id="22666"/>
    <lineage>
        <taxon>Eukaryota</taxon>
        <taxon>Viridiplantae</taxon>
        <taxon>Streptophyta</taxon>
        <taxon>Embryophyta</taxon>
        <taxon>Tracheophyta</taxon>
        <taxon>Spermatophyta</taxon>
        <taxon>Magnoliopsida</taxon>
        <taxon>eudicotyledons</taxon>
        <taxon>Gunneridae</taxon>
        <taxon>Pentapetalae</taxon>
        <taxon>rosids</taxon>
        <taxon>malvids</taxon>
        <taxon>Myrtales</taxon>
        <taxon>Lythraceae</taxon>
        <taxon>Trapa</taxon>
    </lineage>
</organism>
<dbReference type="SMART" id="SM00389">
    <property type="entry name" value="HOX"/>
    <property type="match status" value="1"/>
</dbReference>
<evidence type="ECO:0000256" key="7">
    <source>
        <dbReference type="ARBA" id="ARBA00023242"/>
    </source>
</evidence>
<keyword evidence="2" id="KW-0217">Developmental protein</keyword>
<comment type="subcellular location">
    <subcellularLocation>
        <location evidence="1 9 10">Nucleus</location>
    </subcellularLocation>
</comment>
<dbReference type="Proteomes" id="UP001346149">
    <property type="component" value="Unassembled WGS sequence"/>
</dbReference>
<evidence type="ECO:0000256" key="4">
    <source>
        <dbReference type="ARBA" id="ARBA00023125"/>
    </source>
</evidence>
<evidence type="ECO:0000313" key="14">
    <source>
        <dbReference type="Proteomes" id="UP001346149"/>
    </source>
</evidence>
<feature type="compositionally biased region" description="Low complexity" evidence="11">
    <location>
        <begin position="130"/>
        <end position="151"/>
    </location>
</feature>
<keyword evidence="14" id="KW-1185">Reference proteome</keyword>
<dbReference type="CDD" id="cd00086">
    <property type="entry name" value="homeodomain"/>
    <property type="match status" value="1"/>
</dbReference>
<evidence type="ECO:0000256" key="1">
    <source>
        <dbReference type="ARBA" id="ARBA00004123"/>
    </source>
</evidence>
<evidence type="ECO:0000256" key="6">
    <source>
        <dbReference type="ARBA" id="ARBA00023163"/>
    </source>
</evidence>
<dbReference type="InterPro" id="IPR001356">
    <property type="entry name" value="HD"/>
</dbReference>
<keyword evidence="7 9" id="KW-0539">Nucleus</keyword>
<dbReference type="FunFam" id="1.10.10.60:FF:000118">
    <property type="entry name" value="WUSCHEL-related homeobox 11"/>
    <property type="match status" value="1"/>
</dbReference>
<comment type="similarity">
    <text evidence="8">Belongs to the WUS homeobox family.</text>
</comment>
<evidence type="ECO:0000256" key="11">
    <source>
        <dbReference type="SAM" id="MobiDB-lite"/>
    </source>
</evidence>
<dbReference type="PANTHER" id="PTHR47288:SF1">
    <property type="entry name" value="WUSCHEL-RELATED HOMEOBOX 9"/>
    <property type="match status" value="1"/>
</dbReference>